<reference evidence="11" key="1">
    <citation type="journal article" date="2019" name="Int. J. Syst. Evol. Microbiol.">
        <title>The Global Catalogue of Microorganisms (GCM) 10K type strain sequencing project: providing services to taxonomists for standard genome sequencing and annotation.</title>
        <authorList>
            <consortium name="The Broad Institute Genomics Platform"/>
            <consortium name="The Broad Institute Genome Sequencing Center for Infectious Disease"/>
            <person name="Wu L."/>
            <person name="Ma J."/>
        </authorList>
    </citation>
    <scope>NUCLEOTIDE SEQUENCE [LARGE SCALE GENOMIC DNA]</scope>
    <source>
        <strain evidence="11">KACC 12602</strain>
    </source>
</reference>
<dbReference type="Proteomes" id="UP001596161">
    <property type="component" value="Unassembled WGS sequence"/>
</dbReference>
<dbReference type="EC" id="2.7.8.31" evidence="10"/>
<gene>
    <name evidence="10" type="ORF">ACFPIB_13150</name>
</gene>
<organism evidence="10 11">
    <name type="scientific">Adhaeribacter terreus</name>
    <dbReference type="NCBI Taxonomy" id="529703"/>
    <lineage>
        <taxon>Bacteria</taxon>
        <taxon>Pseudomonadati</taxon>
        <taxon>Bacteroidota</taxon>
        <taxon>Cytophagia</taxon>
        <taxon>Cytophagales</taxon>
        <taxon>Hymenobacteraceae</taxon>
        <taxon>Adhaeribacter</taxon>
    </lineage>
</organism>
<keyword evidence="5 8" id="KW-1133">Transmembrane helix</keyword>
<dbReference type="InterPro" id="IPR006196">
    <property type="entry name" value="RNA-binding_domain_S1_IF1"/>
</dbReference>
<evidence type="ECO:0000256" key="7">
    <source>
        <dbReference type="PROSITE-ProRule" id="PRU00181"/>
    </source>
</evidence>
<keyword evidence="3 10" id="KW-0808">Transferase</keyword>
<dbReference type="EMBL" id="JBHSKT010000007">
    <property type="protein sequence ID" value="MFC5271565.1"/>
    <property type="molecule type" value="Genomic_DNA"/>
</dbReference>
<dbReference type="InterPro" id="IPR003362">
    <property type="entry name" value="Bact_transf"/>
</dbReference>
<evidence type="ECO:0000256" key="4">
    <source>
        <dbReference type="ARBA" id="ARBA00022692"/>
    </source>
</evidence>
<dbReference type="PANTHER" id="PTHR30576">
    <property type="entry name" value="COLANIC BIOSYNTHESIS UDP-GLUCOSE LIPID CARRIER TRANSFERASE"/>
    <property type="match status" value="1"/>
</dbReference>
<feature type="transmembrane region" description="Helical" evidence="8">
    <location>
        <begin position="278"/>
        <end position="300"/>
    </location>
</feature>
<dbReference type="Pfam" id="PF13727">
    <property type="entry name" value="CoA_binding_3"/>
    <property type="match status" value="1"/>
</dbReference>
<sequence length="464" mass="54151">MTIRYTAFSKAINLVTDFFLLNLCLYTCFVIQNPEKLWENVSENYHVRFLLVNIIWFVSATLNNLYEDIFKRDSIPAIKLSIQSLILFIFMVIIQRFALPYEKFPALLTIAFFILFSILILGWKTLFLLIRKPRRWSLVKFKKIVIVGAGTLGVDVYNYINKNKQLGYEVAGFFDDHIPAMPNINPVLGKINECLDYVEKNDIAEVYCALPDMAYNQVMSLVEEADKRLIRIKLVPDVKDYFKNHYMVELYGHLPVLTPRREPLEDKANEIVKRMFDIVFSLAVIVFLHSWLVPLIAIFIKLDSKGPVFFRQLRSGKNNEPFYCLKFRSMTVNQDSDRKQAKRGDSRITRVGAFMRKTSLDELPQFINVLFGDMSVVGPRPHMLKHTEDYSQVIDKYMVRHFLIPGITGWAQINGLRGETETTEYMEKRINADIWYLENWSLLLDMKIIILTAWQAIRGSEKAF</sequence>
<keyword evidence="4 8" id="KW-0812">Transmembrane</keyword>
<protein>
    <submittedName>
        <fullName evidence="10">Undecaprenyl-phosphate glucose phosphotransferase</fullName>
        <ecNumber evidence="10">2.7.8.31</ecNumber>
    </submittedName>
</protein>
<keyword evidence="11" id="KW-1185">Reference proteome</keyword>
<evidence type="ECO:0000256" key="3">
    <source>
        <dbReference type="ARBA" id="ARBA00022679"/>
    </source>
</evidence>
<keyword evidence="7" id="KW-0396">Initiation factor</keyword>
<evidence type="ECO:0000313" key="11">
    <source>
        <dbReference type="Proteomes" id="UP001596161"/>
    </source>
</evidence>
<evidence type="ECO:0000256" key="2">
    <source>
        <dbReference type="ARBA" id="ARBA00006464"/>
    </source>
</evidence>
<keyword evidence="6 8" id="KW-0472">Membrane</keyword>
<evidence type="ECO:0000256" key="8">
    <source>
        <dbReference type="SAM" id="Phobius"/>
    </source>
</evidence>
<dbReference type="Gene3D" id="3.40.50.720">
    <property type="entry name" value="NAD(P)-binding Rossmann-like Domain"/>
    <property type="match status" value="1"/>
</dbReference>
<proteinExistence type="inferred from homology"/>
<dbReference type="InterPro" id="IPR017475">
    <property type="entry name" value="EPS_sugar_tfrase"/>
</dbReference>
<evidence type="ECO:0000256" key="1">
    <source>
        <dbReference type="ARBA" id="ARBA00004141"/>
    </source>
</evidence>
<feature type="domain" description="S1-like" evidence="9">
    <location>
        <begin position="344"/>
        <end position="398"/>
    </location>
</feature>
<dbReference type="Pfam" id="PF02397">
    <property type="entry name" value="Bac_transf"/>
    <property type="match status" value="1"/>
</dbReference>
<feature type="transmembrane region" description="Helical" evidence="8">
    <location>
        <begin position="45"/>
        <end position="66"/>
    </location>
</feature>
<feature type="transmembrane region" description="Helical" evidence="8">
    <location>
        <begin position="104"/>
        <end position="130"/>
    </location>
</feature>
<dbReference type="PANTHER" id="PTHR30576:SF0">
    <property type="entry name" value="UNDECAPRENYL-PHOSPHATE N-ACETYLGALACTOSAMINYL 1-PHOSPHATE TRANSFERASE-RELATED"/>
    <property type="match status" value="1"/>
</dbReference>
<comment type="similarity">
    <text evidence="2">Belongs to the bacterial sugar transferase family.</text>
</comment>
<evidence type="ECO:0000259" key="9">
    <source>
        <dbReference type="PROSITE" id="PS50832"/>
    </source>
</evidence>
<comment type="caution">
    <text evidence="10">The sequence shown here is derived from an EMBL/GenBank/DDBJ whole genome shotgun (WGS) entry which is preliminary data.</text>
</comment>
<feature type="transmembrane region" description="Helical" evidence="8">
    <location>
        <begin position="78"/>
        <end position="98"/>
    </location>
</feature>
<feature type="transmembrane region" description="Helical" evidence="8">
    <location>
        <begin position="12"/>
        <end position="33"/>
    </location>
</feature>
<dbReference type="GO" id="GO:0089702">
    <property type="term" value="F:undecaprenyl-phosphate glucose phosphotransferase activity"/>
    <property type="evidence" value="ECO:0007669"/>
    <property type="project" value="UniProtKB-EC"/>
</dbReference>
<evidence type="ECO:0000256" key="6">
    <source>
        <dbReference type="ARBA" id="ARBA00023136"/>
    </source>
</evidence>
<dbReference type="NCBIfam" id="TIGR03025">
    <property type="entry name" value="EPS_sugtrans"/>
    <property type="match status" value="1"/>
</dbReference>
<keyword evidence="7" id="KW-0648">Protein biosynthesis</keyword>
<dbReference type="InterPro" id="IPR036291">
    <property type="entry name" value="NAD(P)-bd_dom_sf"/>
</dbReference>
<evidence type="ECO:0000256" key="5">
    <source>
        <dbReference type="ARBA" id="ARBA00022989"/>
    </source>
</evidence>
<dbReference type="SUPFAM" id="SSF51735">
    <property type="entry name" value="NAD(P)-binding Rossmann-fold domains"/>
    <property type="match status" value="1"/>
</dbReference>
<comment type="subcellular location">
    <subcellularLocation>
        <location evidence="1">Membrane</location>
        <topology evidence="1">Multi-pass membrane protein</topology>
    </subcellularLocation>
</comment>
<dbReference type="PROSITE" id="PS50832">
    <property type="entry name" value="S1_IF1_TYPE"/>
    <property type="match status" value="1"/>
</dbReference>
<dbReference type="NCBIfam" id="TIGR03023">
    <property type="entry name" value="WcaJ_sugtrans"/>
    <property type="match status" value="1"/>
</dbReference>
<name>A0ABW0EFY9_9BACT</name>
<evidence type="ECO:0000313" key="10">
    <source>
        <dbReference type="EMBL" id="MFC5271565.1"/>
    </source>
</evidence>
<accession>A0ABW0EFY9</accession>
<dbReference type="RefSeq" id="WP_378017921.1">
    <property type="nucleotide sequence ID" value="NZ_JBHSKT010000007.1"/>
</dbReference>
<dbReference type="InterPro" id="IPR017473">
    <property type="entry name" value="Undecaprenyl-P_gluc_Ptfrase"/>
</dbReference>